<keyword evidence="3 7" id="KW-0732">Signal</keyword>
<name>A0ABD1BG50_CARAN</name>
<evidence type="ECO:0000256" key="3">
    <source>
        <dbReference type="ARBA" id="ARBA00022729"/>
    </source>
</evidence>
<protein>
    <submittedName>
        <fullName evidence="9">Auxin-induced in root cultures protein 12</fullName>
    </submittedName>
</protein>
<dbReference type="PANTHER" id="PTHR23130:SF157">
    <property type="entry name" value="AUXIN-INDUCED IN ROOT CULTURES PROTEIN 12"/>
    <property type="match status" value="1"/>
</dbReference>
<evidence type="ECO:0000256" key="4">
    <source>
        <dbReference type="ARBA" id="ARBA00022982"/>
    </source>
</evidence>
<dbReference type="Proteomes" id="UP001558713">
    <property type="component" value="Unassembled WGS sequence"/>
</dbReference>
<gene>
    <name evidence="9" type="ORF">V5N11_023934</name>
</gene>
<evidence type="ECO:0000256" key="1">
    <source>
        <dbReference type="ARBA" id="ARBA00004370"/>
    </source>
</evidence>
<evidence type="ECO:0000256" key="6">
    <source>
        <dbReference type="SAM" id="MobiDB-lite"/>
    </source>
</evidence>
<feature type="signal peptide" evidence="7">
    <location>
        <begin position="1"/>
        <end position="25"/>
    </location>
</feature>
<dbReference type="GO" id="GO:0016020">
    <property type="term" value="C:membrane"/>
    <property type="evidence" value="ECO:0007669"/>
    <property type="project" value="UniProtKB-SubCell"/>
</dbReference>
<sequence length="247" mass="25558">MASPSNSLLILTVACFVSLISPAISQTCNSQNLGSAAPYEKCMDLPVLDSYLHYTYDASNSSLSVAFVATPTQTNGWIAWGINPTGTKMAGTQAFLAYRSRAGAAPVVTTYNISGYNLDETARTLNFEFWNLRAESLRSGAIVIFTTVKVPAGDDGVNQVWQIGGTVTNGRPSIHGNAQGNLNSHNMLSFTADAPSSAPTPATGGSTTPGQAAGGPGNAGNAGSLTTNLNFGVNLGILVLLGSVFIF</sequence>
<comment type="caution">
    <text evidence="9">The sequence shown here is derived from an EMBL/GenBank/DDBJ whole genome shotgun (WGS) entry which is preliminary data.</text>
</comment>
<feature type="domain" description="DOMON" evidence="8">
    <location>
        <begin position="48"/>
        <end position="164"/>
    </location>
</feature>
<dbReference type="PROSITE" id="PS50836">
    <property type="entry name" value="DOMON"/>
    <property type="match status" value="1"/>
</dbReference>
<keyword evidence="5" id="KW-0472">Membrane</keyword>
<dbReference type="AlphaFoldDB" id="A0ABD1BG50"/>
<feature type="compositionally biased region" description="Low complexity" evidence="6">
    <location>
        <begin position="189"/>
        <end position="211"/>
    </location>
</feature>
<keyword evidence="2" id="KW-0813">Transport</keyword>
<organism evidence="9 10">
    <name type="scientific">Cardamine amara subsp. amara</name>
    <dbReference type="NCBI Taxonomy" id="228776"/>
    <lineage>
        <taxon>Eukaryota</taxon>
        <taxon>Viridiplantae</taxon>
        <taxon>Streptophyta</taxon>
        <taxon>Embryophyta</taxon>
        <taxon>Tracheophyta</taxon>
        <taxon>Spermatophyta</taxon>
        <taxon>Magnoliopsida</taxon>
        <taxon>eudicotyledons</taxon>
        <taxon>Gunneridae</taxon>
        <taxon>Pentapetalae</taxon>
        <taxon>rosids</taxon>
        <taxon>malvids</taxon>
        <taxon>Brassicales</taxon>
        <taxon>Brassicaceae</taxon>
        <taxon>Cardamineae</taxon>
        <taxon>Cardamine</taxon>
    </lineage>
</organism>
<evidence type="ECO:0000313" key="9">
    <source>
        <dbReference type="EMBL" id="KAL1211960.1"/>
    </source>
</evidence>
<dbReference type="EMBL" id="JBANAX010000379">
    <property type="protein sequence ID" value="KAL1211960.1"/>
    <property type="molecule type" value="Genomic_DNA"/>
</dbReference>
<keyword evidence="10" id="KW-1185">Reference proteome</keyword>
<evidence type="ECO:0000256" key="7">
    <source>
        <dbReference type="SAM" id="SignalP"/>
    </source>
</evidence>
<comment type="subcellular location">
    <subcellularLocation>
        <location evidence="1">Membrane</location>
    </subcellularLocation>
</comment>
<feature type="region of interest" description="Disordered" evidence="6">
    <location>
        <begin position="189"/>
        <end position="219"/>
    </location>
</feature>
<evidence type="ECO:0000256" key="2">
    <source>
        <dbReference type="ARBA" id="ARBA00022448"/>
    </source>
</evidence>
<dbReference type="InterPro" id="IPR045265">
    <property type="entry name" value="AIR12_DOMON"/>
</dbReference>
<feature type="chain" id="PRO_5044797774" evidence="7">
    <location>
        <begin position="26"/>
        <end position="247"/>
    </location>
</feature>
<evidence type="ECO:0000259" key="8">
    <source>
        <dbReference type="PROSITE" id="PS50836"/>
    </source>
</evidence>
<evidence type="ECO:0000313" key="10">
    <source>
        <dbReference type="Proteomes" id="UP001558713"/>
    </source>
</evidence>
<dbReference type="InterPro" id="IPR005018">
    <property type="entry name" value="DOMON_domain"/>
</dbReference>
<accession>A0ABD1BG50</accession>
<evidence type="ECO:0000256" key="5">
    <source>
        <dbReference type="ARBA" id="ARBA00023136"/>
    </source>
</evidence>
<dbReference type="PANTHER" id="PTHR23130">
    <property type="entry name" value="CYTOCHROME B561 AND DOMON DOMAIN-CONTAINING PROTEIN"/>
    <property type="match status" value="1"/>
</dbReference>
<proteinExistence type="predicted"/>
<dbReference type="Pfam" id="PF04526">
    <property type="entry name" value="DUF568"/>
    <property type="match status" value="1"/>
</dbReference>
<reference evidence="9 10" key="1">
    <citation type="submission" date="2024-04" db="EMBL/GenBank/DDBJ databases">
        <title>Genome assembly C_amara_ONT_v2.</title>
        <authorList>
            <person name="Yant L."/>
            <person name="Moore C."/>
            <person name="Slenker M."/>
        </authorList>
    </citation>
    <scope>NUCLEOTIDE SEQUENCE [LARGE SCALE GENOMIC DNA]</scope>
    <source>
        <tissue evidence="9">Leaf</tissue>
    </source>
</reference>
<dbReference type="CDD" id="cd09629">
    <property type="entry name" value="DOMON_CIL1_like"/>
    <property type="match status" value="1"/>
</dbReference>
<keyword evidence="4" id="KW-0249">Electron transport</keyword>